<evidence type="ECO:0000313" key="1">
    <source>
        <dbReference type="EMBL" id="RVU01508.1"/>
    </source>
</evidence>
<dbReference type="OrthoDB" id="707967at2"/>
<comment type="caution">
    <text evidence="1">The sequence shown here is derived from an EMBL/GenBank/DDBJ whole genome shotgun (WGS) entry which is preliminary data.</text>
</comment>
<proteinExistence type="predicted"/>
<gene>
    <name evidence="1" type="ORF">EOD41_05955</name>
</gene>
<name>A0A3S3TI03_9SPHI</name>
<dbReference type="EMBL" id="SACK01000002">
    <property type="protein sequence ID" value="RVU01508.1"/>
    <property type="molecule type" value="Genomic_DNA"/>
</dbReference>
<keyword evidence="2" id="KW-1185">Reference proteome</keyword>
<sequence length="182" mass="21063">MGLFSSLFGNVGVAKPNIEKLYSEYQKLGQKSPKLSSLFDRFTHSTKQYKLELHDIINEAINNEDVAKLNFALNIAYRDGIDDSYTKLIVQLLTATWHDEHEDLVAHISLDKLNNDAFTEPIYRIATEPDLYRKYDDEMEPTLRKCIQALKVINSERANIYIKRLKDTGNINVKIMLSMYNE</sequence>
<reference evidence="1 2" key="1">
    <citation type="submission" date="2019-01" db="EMBL/GenBank/DDBJ databases">
        <authorList>
            <person name="Chen W.-M."/>
        </authorList>
    </citation>
    <scope>NUCLEOTIDE SEQUENCE [LARGE SCALE GENOMIC DNA]</scope>
    <source>
        <strain evidence="1 2">YBJ-36</strain>
    </source>
</reference>
<accession>A0A3S3TI03</accession>
<evidence type="ECO:0008006" key="3">
    <source>
        <dbReference type="Google" id="ProtNLM"/>
    </source>
</evidence>
<organism evidence="1 2">
    <name type="scientific">Mucilaginibacter limnophilus</name>
    <dbReference type="NCBI Taxonomy" id="1932778"/>
    <lineage>
        <taxon>Bacteria</taxon>
        <taxon>Pseudomonadati</taxon>
        <taxon>Bacteroidota</taxon>
        <taxon>Sphingobacteriia</taxon>
        <taxon>Sphingobacteriales</taxon>
        <taxon>Sphingobacteriaceae</taxon>
        <taxon>Mucilaginibacter</taxon>
    </lineage>
</organism>
<dbReference type="Proteomes" id="UP000282759">
    <property type="component" value="Unassembled WGS sequence"/>
</dbReference>
<protein>
    <recommendedName>
        <fullName evidence="3">HEAT repeat domain-containing protein</fullName>
    </recommendedName>
</protein>
<dbReference type="RefSeq" id="WP_127703882.1">
    <property type="nucleotide sequence ID" value="NZ_SACK01000002.1"/>
</dbReference>
<dbReference type="AlphaFoldDB" id="A0A3S3TI03"/>
<evidence type="ECO:0000313" key="2">
    <source>
        <dbReference type="Proteomes" id="UP000282759"/>
    </source>
</evidence>